<comment type="caution">
    <text evidence="7">The sequence shown here is derived from an EMBL/GenBank/DDBJ whole genome shotgun (WGS) entry which is preliminary data.</text>
</comment>
<gene>
    <name evidence="7" type="ORF">GCM10022383_02680</name>
</gene>
<comment type="subcellular location">
    <subcellularLocation>
        <location evidence="1">Membrane</location>
        <topology evidence="1">Multi-pass membrane protein</topology>
    </subcellularLocation>
</comment>
<name>A0ABP7MPM6_9MICO</name>
<evidence type="ECO:0000313" key="7">
    <source>
        <dbReference type="EMBL" id="GAA3927077.1"/>
    </source>
</evidence>
<feature type="domain" description="RDD" evidence="6">
    <location>
        <begin position="36"/>
        <end position="163"/>
    </location>
</feature>
<evidence type="ECO:0000256" key="2">
    <source>
        <dbReference type="ARBA" id="ARBA00022692"/>
    </source>
</evidence>
<dbReference type="PANTHER" id="PTHR38480">
    <property type="entry name" value="SLR0254 PROTEIN"/>
    <property type="match status" value="1"/>
</dbReference>
<dbReference type="Proteomes" id="UP001501591">
    <property type="component" value="Unassembled WGS sequence"/>
</dbReference>
<dbReference type="EMBL" id="BAABCP010000001">
    <property type="protein sequence ID" value="GAA3927077.1"/>
    <property type="molecule type" value="Genomic_DNA"/>
</dbReference>
<keyword evidence="2 5" id="KW-0812">Transmembrane</keyword>
<evidence type="ECO:0000256" key="5">
    <source>
        <dbReference type="SAM" id="Phobius"/>
    </source>
</evidence>
<evidence type="ECO:0000313" key="8">
    <source>
        <dbReference type="Proteomes" id="UP001501591"/>
    </source>
</evidence>
<keyword evidence="8" id="KW-1185">Reference proteome</keyword>
<dbReference type="PANTHER" id="PTHR38480:SF1">
    <property type="entry name" value="SLR0254 PROTEIN"/>
    <property type="match status" value="1"/>
</dbReference>
<proteinExistence type="predicted"/>
<reference evidence="8" key="1">
    <citation type="journal article" date="2019" name="Int. J. Syst. Evol. Microbiol.">
        <title>The Global Catalogue of Microorganisms (GCM) 10K type strain sequencing project: providing services to taxonomists for standard genome sequencing and annotation.</title>
        <authorList>
            <consortium name="The Broad Institute Genomics Platform"/>
            <consortium name="The Broad Institute Genome Sequencing Center for Infectious Disease"/>
            <person name="Wu L."/>
            <person name="Ma J."/>
        </authorList>
    </citation>
    <scope>NUCLEOTIDE SEQUENCE [LARGE SCALE GENOMIC DNA]</scope>
    <source>
        <strain evidence="8">JCM 17024</strain>
    </source>
</reference>
<evidence type="ECO:0000259" key="6">
    <source>
        <dbReference type="Pfam" id="PF06271"/>
    </source>
</evidence>
<dbReference type="InterPro" id="IPR010432">
    <property type="entry name" value="RDD"/>
</dbReference>
<organism evidence="7 8">
    <name type="scientific">Microbacterium soli</name>
    <dbReference type="NCBI Taxonomy" id="446075"/>
    <lineage>
        <taxon>Bacteria</taxon>
        <taxon>Bacillati</taxon>
        <taxon>Actinomycetota</taxon>
        <taxon>Actinomycetes</taxon>
        <taxon>Micrococcales</taxon>
        <taxon>Microbacteriaceae</taxon>
        <taxon>Microbacterium</taxon>
    </lineage>
</organism>
<protein>
    <submittedName>
        <fullName evidence="7">RDD family protein</fullName>
    </submittedName>
</protein>
<dbReference type="RefSeq" id="WP_344817692.1">
    <property type="nucleotide sequence ID" value="NZ_BAABCP010000001.1"/>
</dbReference>
<dbReference type="Pfam" id="PF06271">
    <property type="entry name" value="RDD"/>
    <property type="match status" value="1"/>
</dbReference>
<keyword evidence="4 5" id="KW-0472">Membrane</keyword>
<feature type="transmembrane region" description="Helical" evidence="5">
    <location>
        <begin position="47"/>
        <end position="66"/>
    </location>
</feature>
<accession>A0ABP7MPM6</accession>
<keyword evidence="3 5" id="KW-1133">Transmembrane helix</keyword>
<evidence type="ECO:0000256" key="4">
    <source>
        <dbReference type="ARBA" id="ARBA00023136"/>
    </source>
</evidence>
<sequence>MSVPIPTASMNSPAISVEQEILSGEAVAIDVQPVGFILRAAGAAIDMLISFLVFATCMILQVWLLAQGVLDMHILPILSIWSAVISFLVLPIVVEMATRGRSAGKLAVGGRVVRVDGGAITFRHTFIRALVGVLEIYMTLGGGAVITGAVTARSQRLGDLVAGTYAQRVRTPRLPRHEPHLPPSLDAWAAIADVARLPDRLARRVSQFLAGAEQLSPAARVRIAAELAAEVSAHVSPLPPVSAEELLVGVTVLRRERERRALAIADDRAERLTGRRIRV</sequence>
<feature type="transmembrane region" description="Helical" evidence="5">
    <location>
        <begin position="72"/>
        <end position="94"/>
    </location>
</feature>
<evidence type="ECO:0000256" key="1">
    <source>
        <dbReference type="ARBA" id="ARBA00004141"/>
    </source>
</evidence>
<evidence type="ECO:0000256" key="3">
    <source>
        <dbReference type="ARBA" id="ARBA00022989"/>
    </source>
</evidence>